<name>A0A0F8WCW3_9ZZZZ</name>
<sequence>MASQVKSLCFLLVLLSLTFVGVAFAVDIESSPPLQKEQSNAVFLLIIFVSMALVISFLCSVAETVLLSITPSYIEGLGEKNPEQAKQLKLLRQEKIDRSLAAILTMNTVAHTVGAIEAGAQSAVIFGSAWVGVFSGIMTLMILFLSEIICLLALAISPLAFSNCGLVFFLNSIFCLRICLALLKTPFLPTP</sequence>
<keyword evidence="3" id="KW-1133">Transmembrane helix</keyword>
<evidence type="ECO:0000256" key="2">
    <source>
        <dbReference type="ARBA" id="ARBA00023122"/>
    </source>
</evidence>
<comment type="caution">
    <text evidence="5">The sequence shown here is derived from an EMBL/GenBank/DDBJ whole genome shotgun (WGS) entry which is preliminary data.</text>
</comment>
<dbReference type="PANTHER" id="PTHR22777">
    <property type="entry name" value="HEMOLYSIN-RELATED"/>
    <property type="match status" value="1"/>
</dbReference>
<accession>A0A0F8WCW3</accession>
<evidence type="ECO:0000259" key="4">
    <source>
        <dbReference type="Pfam" id="PF01595"/>
    </source>
</evidence>
<keyword evidence="1" id="KW-0677">Repeat</keyword>
<protein>
    <recommendedName>
        <fullName evidence="4">CNNM transmembrane domain-containing protein</fullName>
    </recommendedName>
</protein>
<gene>
    <name evidence="5" type="ORF">LCGC14_3082200</name>
</gene>
<dbReference type="EMBL" id="LAZR01065867">
    <property type="protein sequence ID" value="KKK54687.1"/>
    <property type="molecule type" value="Genomic_DNA"/>
</dbReference>
<dbReference type="Pfam" id="PF01595">
    <property type="entry name" value="CNNM"/>
    <property type="match status" value="1"/>
</dbReference>
<dbReference type="PANTHER" id="PTHR22777:SF4">
    <property type="entry name" value="UPF0053 PROTEIN SLL1254"/>
    <property type="match status" value="1"/>
</dbReference>
<dbReference type="AlphaFoldDB" id="A0A0F8WCW3"/>
<dbReference type="GO" id="GO:0005886">
    <property type="term" value="C:plasma membrane"/>
    <property type="evidence" value="ECO:0007669"/>
    <property type="project" value="TreeGrafter"/>
</dbReference>
<organism evidence="5">
    <name type="scientific">marine sediment metagenome</name>
    <dbReference type="NCBI Taxonomy" id="412755"/>
    <lineage>
        <taxon>unclassified sequences</taxon>
        <taxon>metagenomes</taxon>
        <taxon>ecological metagenomes</taxon>
    </lineage>
</organism>
<reference evidence="5" key="1">
    <citation type="journal article" date="2015" name="Nature">
        <title>Complex archaea that bridge the gap between prokaryotes and eukaryotes.</title>
        <authorList>
            <person name="Spang A."/>
            <person name="Saw J.H."/>
            <person name="Jorgensen S.L."/>
            <person name="Zaremba-Niedzwiedzka K."/>
            <person name="Martijn J."/>
            <person name="Lind A.E."/>
            <person name="van Eijk R."/>
            <person name="Schleper C."/>
            <person name="Guy L."/>
            <person name="Ettema T.J."/>
        </authorList>
    </citation>
    <scope>NUCLEOTIDE SEQUENCE</scope>
</reference>
<feature type="domain" description="CNNM transmembrane" evidence="4">
    <location>
        <begin position="51"/>
        <end position="150"/>
    </location>
</feature>
<evidence type="ECO:0000313" key="5">
    <source>
        <dbReference type="EMBL" id="KKK54687.1"/>
    </source>
</evidence>
<keyword evidence="3" id="KW-0812">Transmembrane</keyword>
<dbReference type="InterPro" id="IPR002550">
    <property type="entry name" value="CNNM"/>
</dbReference>
<feature type="transmembrane region" description="Helical" evidence="3">
    <location>
        <begin position="41"/>
        <end position="62"/>
    </location>
</feature>
<evidence type="ECO:0000256" key="1">
    <source>
        <dbReference type="ARBA" id="ARBA00022737"/>
    </source>
</evidence>
<keyword evidence="3" id="KW-0472">Membrane</keyword>
<proteinExistence type="predicted"/>
<evidence type="ECO:0000256" key="3">
    <source>
        <dbReference type="SAM" id="Phobius"/>
    </source>
</evidence>
<feature type="non-terminal residue" evidence="5">
    <location>
        <position position="191"/>
    </location>
</feature>
<feature type="transmembrane region" description="Helical" evidence="3">
    <location>
        <begin position="128"/>
        <end position="154"/>
    </location>
</feature>
<keyword evidence="2" id="KW-0129">CBS domain</keyword>